<dbReference type="AlphaFoldDB" id="A0A1X0A5L9"/>
<dbReference type="Proteomes" id="UP000192448">
    <property type="component" value="Unassembled WGS sequence"/>
</dbReference>
<evidence type="ECO:0000313" key="2">
    <source>
        <dbReference type="Proteomes" id="UP000192448"/>
    </source>
</evidence>
<reference evidence="1 2" key="1">
    <citation type="submission" date="2017-02" db="EMBL/GenBank/DDBJ databases">
        <title>The new phylogeny of genus Mycobacterium.</title>
        <authorList>
            <person name="Tortoli E."/>
            <person name="Trovato A."/>
            <person name="Cirillo D.M."/>
        </authorList>
    </citation>
    <scope>NUCLEOTIDE SEQUENCE [LARGE SCALE GENOMIC DNA]</scope>
    <source>
        <strain evidence="1 2">RW6</strain>
    </source>
</reference>
<protein>
    <submittedName>
        <fullName evidence="1">Uncharacterized protein</fullName>
    </submittedName>
</protein>
<proteinExistence type="predicted"/>
<organism evidence="1 2">
    <name type="scientific">Mycobacterium aquaticum</name>
    <dbReference type="NCBI Taxonomy" id="1927124"/>
    <lineage>
        <taxon>Bacteria</taxon>
        <taxon>Bacillati</taxon>
        <taxon>Actinomycetota</taxon>
        <taxon>Actinomycetes</taxon>
        <taxon>Mycobacteriales</taxon>
        <taxon>Mycobacteriaceae</taxon>
        <taxon>Mycobacterium</taxon>
    </lineage>
</organism>
<evidence type="ECO:0000313" key="1">
    <source>
        <dbReference type="EMBL" id="ORA25158.1"/>
    </source>
</evidence>
<dbReference type="EMBL" id="MVHF01000054">
    <property type="protein sequence ID" value="ORA25158.1"/>
    <property type="molecule type" value="Genomic_DNA"/>
</dbReference>
<name>A0A1X0A5L9_9MYCO</name>
<dbReference type="RefSeq" id="WP_083169731.1">
    <property type="nucleotide sequence ID" value="NZ_MVHF01000054.1"/>
</dbReference>
<keyword evidence="2" id="KW-1185">Reference proteome</keyword>
<accession>A0A1X0A5L9</accession>
<dbReference type="STRING" id="1927124.BST13_33080"/>
<sequence length="120" mass="11955">MMSGFSDAAMTVGANAIRAAIGAAQLHTGNPGEGGAASKSSAAPVVPSWTVVTGPGNFSLAAPMAFTGATPNGPIKWLSFWSGTGPSAIWYGNWPLSGDQTADAEGNYTVTTFTLTGSSA</sequence>
<gene>
    <name evidence="1" type="ORF">BST13_33080</name>
</gene>
<dbReference type="OrthoDB" id="4751072at2"/>
<comment type="caution">
    <text evidence="1">The sequence shown here is derived from an EMBL/GenBank/DDBJ whole genome shotgun (WGS) entry which is preliminary data.</text>
</comment>